<keyword evidence="1" id="KW-0808">Transferase</keyword>
<dbReference type="GO" id="GO:0016301">
    <property type="term" value="F:kinase activity"/>
    <property type="evidence" value="ECO:0007669"/>
    <property type="project" value="UniProtKB-KW"/>
</dbReference>
<dbReference type="InterPro" id="IPR029056">
    <property type="entry name" value="Ribokinase-like"/>
</dbReference>
<gene>
    <name evidence="4" type="ORF">H7344_16960</name>
</gene>
<evidence type="ECO:0000313" key="4">
    <source>
        <dbReference type="EMBL" id="MBC2961986.1"/>
    </source>
</evidence>
<dbReference type="InterPro" id="IPR011611">
    <property type="entry name" value="PfkB_dom"/>
</dbReference>
<name>A0ABR6UC16_9ACTN</name>
<dbReference type="PANTHER" id="PTHR10584:SF166">
    <property type="entry name" value="RIBOKINASE"/>
    <property type="match status" value="1"/>
</dbReference>
<sequence>MNDDHRTHPRIATVGVHILDTLGAPVDHLPSGQSSLRLREIRVAPAGTAAGVAVDLAMLGADVATFGAVGKDEIGAFLLGSLANHGIDTSGVVRIPDVQTSASILLVRPNGDRPALHVRGANAVVSWDDLGPPDLSGFAGVHVGGLDAMAGLDRTGSLALMAAARAAGATVSLDFQSSAQWLEAPLLELLPGADYFMPNLEQAIGLVGPGTPEEVSERLLDHGPRAVVVTCGELGAVYRDAERVVHQPAYAVDVVDTTGCGDSFCATFLLATVRGLATEESLRLASGAAALVASGLGSDGHLSTWDRLEEFVRTAPLLTS</sequence>
<accession>A0ABR6UC16</accession>
<dbReference type="SUPFAM" id="SSF53613">
    <property type="entry name" value="Ribokinase-like"/>
    <property type="match status" value="1"/>
</dbReference>
<evidence type="ECO:0000256" key="2">
    <source>
        <dbReference type="ARBA" id="ARBA00022777"/>
    </source>
</evidence>
<dbReference type="PRINTS" id="PR00990">
    <property type="entry name" value="RIBOKINASE"/>
</dbReference>
<dbReference type="InterPro" id="IPR002139">
    <property type="entry name" value="Ribo/fructo_kinase"/>
</dbReference>
<protein>
    <submittedName>
        <fullName evidence="4">Carbohydrate kinase family protein</fullName>
    </submittedName>
</protein>
<evidence type="ECO:0000259" key="3">
    <source>
        <dbReference type="Pfam" id="PF00294"/>
    </source>
</evidence>
<keyword evidence="2 4" id="KW-0418">Kinase</keyword>
<feature type="domain" description="Carbohydrate kinase PfkB" evidence="3">
    <location>
        <begin position="22"/>
        <end position="299"/>
    </location>
</feature>
<keyword evidence="5" id="KW-1185">Reference proteome</keyword>
<dbReference type="Gene3D" id="3.40.1190.20">
    <property type="match status" value="1"/>
</dbReference>
<comment type="caution">
    <text evidence="4">The sequence shown here is derived from an EMBL/GenBank/DDBJ whole genome shotgun (WGS) entry which is preliminary data.</text>
</comment>
<dbReference type="Pfam" id="PF00294">
    <property type="entry name" value="PfkB"/>
    <property type="match status" value="1"/>
</dbReference>
<evidence type="ECO:0000313" key="5">
    <source>
        <dbReference type="Proteomes" id="UP000604001"/>
    </source>
</evidence>
<proteinExistence type="predicted"/>
<dbReference type="RefSeq" id="WP_186347180.1">
    <property type="nucleotide sequence ID" value="NZ_BMMR01000001.1"/>
</dbReference>
<evidence type="ECO:0000256" key="1">
    <source>
        <dbReference type="ARBA" id="ARBA00022679"/>
    </source>
</evidence>
<organism evidence="4 5">
    <name type="scientific">Nocardioides deserti</name>
    <dbReference type="NCBI Taxonomy" id="1588644"/>
    <lineage>
        <taxon>Bacteria</taxon>
        <taxon>Bacillati</taxon>
        <taxon>Actinomycetota</taxon>
        <taxon>Actinomycetes</taxon>
        <taxon>Propionibacteriales</taxon>
        <taxon>Nocardioidaceae</taxon>
        <taxon>Nocardioides</taxon>
    </lineage>
</organism>
<dbReference type="PANTHER" id="PTHR10584">
    <property type="entry name" value="SUGAR KINASE"/>
    <property type="match status" value="1"/>
</dbReference>
<reference evidence="4 5" key="1">
    <citation type="submission" date="2020-08" db="EMBL/GenBank/DDBJ databases">
        <title>novel species in genus Nocardioides.</title>
        <authorList>
            <person name="Zhang G."/>
        </authorList>
    </citation>
    <scope>NUCLEOTIDE SEQUENCE [LARGE SCALE GENOMIC DNA]</scope>
    <source>
        <strain evidence="4 5">SC8A-24</strain>
    </source>
</reference>
<dbReference type="Proteomes" id="UP000604001">
    <property type="component" value="Unassembled WGS sequence"/>
</dbReference>
<dbReference type="EMBL" id="JACMYC010000014">
    <property type="protein sequence ID" value="MBC2961986.1"/>
    <property type="molecule type" value="Genomic_DNA"/>
</dbReference>